<organism evidence="1 2">
    <name type="scientific">Puccinia sorghi</name>
    <dbReference type="NCBI Taxonomy" id="27349"/>
    <lineage>
        <taxon>Eukaryota</taxon>
        <taxon>Fungi</taxon>
        <taxon>Dikarya</taxon>
        <taxon>Basidiomycota</taxon>
        <taxon>Pucciniomycotina</taxon>
        <taxon>Pucciniomycetes</taxon>
        <taxon>Pucciniales</taxon>
        <taxon>Pucciniaceae</taxon>
        <taxon>Puccinia</taxon>
    </lineage>
</organism>
<sequence>MTLCCPGFIGTDVAAARSWTCNPLWVTTPSGSDSLRLLLVNHYLNQPSGEAASQWEIIYQYLERLSSMSQVKPQVIDITLMVFEPSWTSREKALPYHVPRKQRTHLRS</sequence>
<dbReference type="VEuPathDB" id="FungiDB:VP01_6845g1"/>
<protein>
    <submittedName>
        <fullName evidence="1">Uncharacterized protein</fullName>
    </submittedName>
</protein>
<dbReference type="EMBL" id="LAVV01012211">
    <property type="protein sequence ID" value="KNZ46910.1"/>
    <property type="molecule type" value="Genomic_DNA"/>
</dbReference>
<comment type="caution">
    <text evidence="1">The sequence shown here is derived from an EMBL/GenBank/DDBJ whole genome shotgun (WGS) entry which is preliminary data.</text>
</comment>
<keyword evidence="2" id="KW-1185">Reference proteome</keyword>
<name>A0A0L6UGK3_9BASI</name>
<evidence type="ECO:0000313" key="1">
    <source>
        <dbReference type="EMBL" id="KNZ46910.1"/>
    </source>
</evidence>
<reference evidence="1 2" key="1">
    <citation type="submission" date="2015-08" db="EMBL/GenBank/DDBJ databases">
        <title>Next Generation Sequencing and Analysis of the Genome of Puccinia sorghi L Schw, the Causal Agent of Maize Common Rust.</title>
        <authorList>
            <person name="Rochi L."/>
            <person name="Burguener G."/>
            <person name="Darino M."/>
            <person name="Turjanski A."/>
            <person name="Kreff E."/>
            <person name="Dieguez M.J."/>
            <person name="Sacco F."/>
        </authorList>
    </citation>
    <scope>NUCLEOTIDE SEQUENCE [LARGE SCALE GENOMIC DNA]</scope>
    <source>
        <strain evidence="1 2">RO10H11247</strain>
    </source>
</reference>
<gene>
    <name evidence="1" type="ORF">VP01_6845g1</name>
</gene>
<accession>A0A0L6UGK3</accession>
<proteinExistence type="predicted"/>
<dbReference type="Proteomes" id="UP000037035">
    <property type="component" value="Unassembled WGS sequence"/>
</dbReference>
<evidence type="ECO:0000313" key="2">
    <source>
        <dbReference type="Proteomes" id="UP000037035"/>
    </source>
</evidence>
<dbReference type="AlphaFoldDB" id="A0A0L6UGK3"/>